<keyword evidence="2 5" id="KW-0812">Transmembrane</keyword>
<evidence type="ECO:0000256" key="5">
    <source>
        <dbReference type="SAM" id="Phobius"/>
    </source>
</evidence>
<dbReference type="Gene3D" id="1.20.1540.10">
    <property type="entry name" value="Rhomboid-like"/>
    <property type="match status" value="1"/>
</dbReference>
<evidence type="ECO:0000313" key="8">
    <source>
        <dbReference type="Proteomes" id="UP001164693"/>
    </source>
</evidence>
<sequence>MSQSLRERFHDAWERNAPERRAGTEPAFDPTSWGGAIIIMIGFGAVLWIVTAINAANDYSLNRFGLRPREVDGLWGIVTQPFLHASYGHLLSNTVPVVLIGWALLLSGVRTWLIVTAVVIVLGGAATWLVAPAGLIVGASGMVFGWLGYLLARAYFSRKVRWIVTAVLLLIFFGTFLGNLLPTYSQVSWQSHVCGFVAGVAVAAVLHPRRARRV</sequence>
<evidence type="ECO:0000256" key="4">
    <source>
        <dbReference type="ARBA" id="ARBA00023136"/>
    </source>
</evidence>
<dbReference type="Proteomes" id="UP001164693">
    <property type="component" value="Chromosome"/>
</dbReference>
<evidence type="ECO:0000313" key="7">
    <source>
        <dbReference type="EMBL" id="WAX58181.1"/>
    </source>
</evidence>
<protein>
    <submittedName>
        <fullName evidence="7">Rhomboid family intramembrane serine protease</fullName>
    </submittedName>
</protein>
<feature type="transmembrane region" description="Helical" evidence="5">
    <location>
        <begin position="187"/>
        <end position="206"/>
    </location>
</feature>
<name>A0ABY7K018_9ACTN</name>
<gene>
    <name evidence="7" type="ORF">M6B22_05290</name>
</gene>
<feature type="domain" description="Peptidase S54 rhomboid" evidence="6">
    <location>
        <begin position="74"/>
        <end position="208"/>
    </location>
</feature>
<dbReference type="InterPro" id="IPR022764">
    <property type="entry name" value="Peptidase_S54_rhomboid_dom"/>
</dbReference>
<evidence type="ECO:0000256" key="1">
    <source>
        <dbReference type="ARBA" id="ARBA00004141"/>
    </source>
</evidence>
<dbReference type="GO" id="GO:0006508">
    <property type="term" value="P:proteolysis"/>
    <property type="evidence" value="ECO:0007669"/>
    <property type="project" value="UniProtKB-KW"/>
</dbReference>
<dbReference type="RefSeq" id="WP_269444731.1">
    <property type="nucleotide sequence ID" value="NZ_CP097463.1"/>
</dbReference>
<feature type="transmembrane region" description="Helical" evidence="5">
    <location>
        <begin position="33"/>
        <end position="56"/>
    </location>
</feature>
<evidence type="ECO:0000259" key="6">
    <source>
        <dbReference type="Pfam" id="PF01694"/>
    </source>
</evidence>
<dbReference type="SUPFAM" id="SSF144091">
    <property type="entry name" value="Rhomboid-like"/>
    <property type="match status" value="1"/>
</dbReference>
<evidence type="ECO:0000256" key="3">
    <source>
        <dbReference type="ARBA" id="ARBA00022989"/>
    </source>
</evidence>
<reference evidence="7" key="1">
    <citation type="submission" date="2022-05" db="EMBL/GenBank/DDBJ databases">
        <title>Jatrophihabitans sp. SB3-54 whole genome sequence.</title>
        <authorList>
            <person name="Suh M.K."/>
            <person name="Eom M.K."/>
            <person name="Kim J.S."/>
            <person name="Kim H.S."/>
            <person name="Do H.E."/>
            <person name="Shin Y.K."/>
            <person name="Lee J.-S."/>
        </authorList>
    </citation>
    <scope>NUCLEOTIDE SEQUENCE</scope>
    <source>
        <strain evidence="7">SB3-54</strain>
    </source>
</reference>
<comment type="subcellular location">
    <subcellularLocation>
        <location evidence="1">Membrane</location>
        <topology evidence="1">Multi-pass membrane protein</topology>
    </subcellularLocation>
</comment>
<dbReference type="PANTHER" id="PTHR43066">
    <property type="entry name" value="RHOMBOID-RELATED PROTEIN"/>
    <property type="match status" value="1"/>
</dbReference>
<evidence type="ECO:0000256" key="2">
    <source>
        <dbReference type="ARBA" id="ARBA00022692"/>
    </source>
</evidence>
<proteinExistence type="predicted"/>
<feature type="transmembrane region" description="Helical" evidence="5">
    <location>
        <begin position="162"/>
        <end position="181"/>
    </location>
</feature>
<feature type="transmembrane region" description="Helical" evidence="5">
    <location>
        <begin position="128"/>
        <end position="150"/>
    </location>
</feature>
<keyword evidence="4 5" id="KW-0472">Membrane</keyword>
<dbReference type="InterPro" id="IPR035952">
    <property type="entry name" value="Rhomboid-like_sf"/>
</dbReference>
<accession>A0ABY7K018</accession>
<dbReference type="GO" id="GO:0008233">
    <property type="term" value="F:peptidase activity"/>
    <property type="evidence" value="ECO:0007669"/>
    <property type="project" value="UniProtKB-KW"/>
</dbReference>
<dbReference type="EMBL" id="CP097463">
    <property type="protein sequence ID" value="WAX58181.1"/>
    <property type="molecule type" value="Genomic_DNA"/>
</dbReference>
<organism evidence="7 8">
    <name type="scientific">Jatrophihabitans cynanchi</name>
    <dbReference type="NCBI Taxonomy" id="2944128"/>
    <lineage>
        <taxon>Bacteria</taxon>
        <taxon>Bacillati</taxon>
        <taxon>Actinomycetota</taxon>
        <taxon>Actinomycetes</taxon>
        <taxon>Jatrophihabitantales</taxon>
        <taxon>Jatrophihabitantaceae</taxon>
        <taxon>Jatrophihabitans</taxon>
    </lineage>
</organism>
<keyword evidence="7" id="KW-0378">Hydrolase</keyword>
<dbReference type="Pfam" id="PF01694">
    <property type="entry name" value="Rhomboid"/>
    <property type="match status" value="1"/>
</dbReference>
<keyword evidence="8" id="KW-1185">Reference proteome</keyword>
<keyword evidence="3 5" id="KW-1133">Transmembrane helix</keyword>
<keyword evidence="7" id="KW-0645">Protease</keyword>